<feature type="coiled-coil region" evidence="1">
    <location>
        <begin position="60"/>
        <end position="143"/>
    </location>
</feature>
<feature type="signal peptide" evidence="2">
    <location>
        <begin position="1"/>
        <end position="25"/>
    </location>
</feature>
<dbReference type="RefSeq" id="WP_152968234.1">
    <property type="nucleotide sequence ID" value="NZ_CCMI01000016.1"/>
</dbReference>
<reference evidence="3 4" key="1">
    <citation type="submission" date="2016-10" db="EMBL/GenBank/DDBJ databases">
        <authorList>
            <person name="de Groot N.N."/>
        </authorList>
    </citation>
    <scope>NUCLEOTIDE SEQUENCE [LARGE SCALE GENOMIC DNA]</scope>
    <source>
        <strain evidence="3 4">DSM 2895</strain>
    </source>
</reference>
<dbReference type="OrthoDB" id="9998229at2"/>
<gene>
    <name evidence="3" type="ORF">SAMN04487909_10288</name>
</gene>
<keyword evidence="2" id="KW-0732">Signal</keyword>
<organism evidence="3 4">
    <name type="scientific">Aneurinibacillus migulanus</name>
    <name type="common">Bacillus migulanus</name>
    <dbReference type="NCBI Taxonomy" id="47500"/>
    <lineage>
        <taxon>Bacteria</taxon>
        <taxon>Bacillati</taxon>
        <taxon>Bacillota</taxon>
        <taxon>Bacilli</taxon>
        <taxon>Bacillales</taxon>
        <taxon>Paenibacillaceae</taxon>
        <taxon>Aneurinibacillus group</taxon>
        <taxon>Aneurinibacillus</taxon>
    </lineage>
</organism>
<evidence type="ECO:0000313" key="3">
    <source>
        <dbReference type="EMBL" id="SDI19960.1"/>
    </source>
</evidence>
<accession>A0A1G8IN71</accession>
<sequence length="158" mass="17752">MMKKKLYATLLGTGVALATMSSVFAAEPSTEQQVNKSATVQAHGWHKGGKMTESKLEELAKEKGITVDELKQQLQKEREAKLEELAKEKGITVNELKQQMKQKKEAKLEQMAKKKGITVEELKQKLQKKHEEKLEEIAKQKGISVDELKKQLPNGGQL</sequence>
<evidence type="ECO:0000313" key="4">
    <source>
        <dbReference type="Proteomes" id="UP000182836"/>
    </source>
</evidence>
<protein>
    <submittedName>
        <fullName evidence="3">Uncharacterized protein</fullName>
    </submittedName>
</protein>
<proteinExistence type="predicted"/>
<evidence type="ECO:0000256" key="2">
    <source>
        <dbReference type="SAM" id="SignalP"/>
    </source>
</evidence>
<keyword evidence="1" id="KW-0175">Coiled coil</keyword>
<dbReference type="AlphaFoldDB" id="A0A1G8IN71"/>
<evidence type="ECO:0000256" key="1">
    <source>
        <dbReference type="SAM" id="Coils"/>
    </source>
</evidence>
<feature type="chain" id="PRO_5010158028" evidence="2">
    <location>
        <begin position="26"/>
        <end position="158"/>
    </location>
</feature>
<dbReference type="EMBL" id="FNED01000002">
    <property type="protein sequence ID" value="SDI19960.1"/>
    <property type="molecule type" value="Genomic_DNA"/>
</dbReference>
<dbReference type="Proteomes" id="UP000182836">
    <property type="component" value="Unassembled WGS sequence"/>
</dbReference>
<name>A0A1G8IN71_ANEMI</name>